<accession>A0A3S6QRV5</accession>
<evidence type="ECO:0000256" key="1">
    <source>
        <dbReference type="SAM" id="Phobius"/>
    </source>
</evidence>
<feature type="transmembrane region" description="Helical" evidence="1">
    <location>
        <begin position="630"/>
        <end position="648"/>
    </location>
</feature>
<evidence type="ECO:0000313" key="3">
    <source>
        <dbReference type="Proteomes" id="UP000314960"/>
    </source>
</evidence>
<dbReference type="Proteomes" id="UP000314960">
    <property type="component" value="Chromosome"/>
</dbReference>
<dbReference type="KEGG" id="lhw:BSQ49_11735"/>
<feature type="transmembrane region" description="Helical" evidence="1">
    <location>
        <begin position="238"/>
        <end position="261"/>
    </location>
</feature>
<gene>
    <name evidence="2" type="ORF">BSQ49_11735</name>
</gene>
<proteinExistence type="predicted"/>
<keyword evidence="1" id="KW-0812">Transmembrane</keyword>
<feature type="transmembrane region" description="Helical" evidence="1">
    <location>
        <begin position="558"/>
        <end position="581"/>
    </location>
</feature>
<feature type="transmembrane region" description="Helical" evidence="1">
    <location>
        <begin position="208"/>
        <end position="226"/>
    </location>
</feature>
<keyword evidence="1" id="KW-1133">Transmembrane helix</keyword>
<protein>
    <submittedName>
        <fullName evidence="2">Uncharacterized protein</fullName>
    </submittedName>
</protein>
<name>A0A3S6QRV5_9LACO</name>
<reference evidence="2 3" key="1">
    <citation type="submission" date="2016-11" db="EMBL/GenBank/DDBJ databases">
        <title>Interaction between Lactobacillus species and yeast in water kefir.</title>
        <authorList>
            <person name="Behr J."/>
            <person name="Xu D."/>
            <person name="Vogel R.F."/>
        </authorList>
    </citation>
    <scope>NUCLEOTIDE SEQUENCE [LARGE SCALE GENOMIC DNA]</scope>
    <source>
        <strain evidence="2 3">TMW 1.1822</strain>
    </source>
</reference>
<feature type="transmembrane region" description="Helical" evidence="1">
    <location>
        <begin position="602"/>
        <end position="624"/>
    </location>
</feature>
<keyword evidence="1" id="KW-0472">Membrane</keyword>
<organism evidence="2 3">
    <name type="scientific">Liquorilactobacillus hordei</name>
    <dbReference type="NCBI Taxonomy" id="468911"/>
    <lineage>
        <taxon>Bacteria</taxon>
        <taxon>Bacillati</taxon>
        <taxon>Bacillota</taxon>
        <taxon>Bacilli</taxon>
        <taxon>Lactobacillales</taxon>
        <taxon>Lactobacillaceae</taxon>
        <taxon>Liquorilactobacillus</taxon>
    </lineage>
</organism>
<dbReference type="InterPro" id="IPR006541">
    <property type="entry name" value="Bacteriocin_ass"/>
</dbReference>
<dbReference type="EMBL" id="CP018176">
    <property type="protein sequence ID" value="AUJ30798.1"/>
    <property type="molecule type" value="Genomic_DNA"/>
</dbReference>
<dbReference type="RefSeq" id="WP_141055548.1">
    <property type="nucleotide sequence ID" value="NZ_CP018176.1"/>
</dbReference>
<evidence type="ECO:0000313" key="2">
    <source>
        <dbReference type="EMBL" id="AUJ30798.1"/>
    </source>
</evidence>
<dbReference type="AlphaFoldDB" id="A0A3S6QRV5"/>
<sequence length="664" mass="75067">MKRTRLVVVSFVSIICLLVLFAFIRSLGTTYIEASHTSYEINGMKNGLNSTKFNKAIDSYTKKHKISAIKVFSVPVVDGGNDTSTRMYVYGEKRKLPAGTKATKNEFMTSDIRYPLYFIGHTNSSSIEKMFKKNGIQYEKVNESWNWGILNFLETNQVFNLILLTFLILGIVLLLANLRELKKINIRSLLGMSNFEDAFRSFLSDQSYFVGVYLIGLMILALYMQVSGFTNTYRIMLYFAFVLYLIAAAVMIFVAIIRARIHSRQTIVNAIKGDMRSQMSFYINMAIKIVIEVFVCVAFVSLLGTLKQDRQLKDQLSIWTKGKTYYTVNLASIQSTAEETKQLNHKAAIFFKYLENHGGMLANYQGWSSDQGNFSDLFSGHVLSVNANYLKVNHVIDPDGKQVILPKDMHTTYVLIPTNQYAGRQQILKSYREYLWLNSAEKKMGVKLHIKAIEIKNGQQLFTYSTAALDLGYYEGTVNSAVVAVLSNESLGGTSQKNVDANSVWLTYLSNEAFLSPSVSTIQKGMKFARITNYIGSIINTKSYAMKQLATVQNNLRLLVTVFGIALSIVVIENIALNSVYFSNNRKKIAIQRLLGTHFLKIFRKFIFLIFVLSLVEAGIVLLITKDQTIALALFVLSNFGEFILLRIQSRRLNKKISSVIKGE</sequence>
<dbReference type="Pfam" id="PF07242">
    <property type="entry name" value="DUF1430"/>
    <property type="match status" value="1"/>
</dbReference>
<feature type="transmembrane region" description="Helical" evidence="1">
    <location>
        <begin position="281"/>
        <end position="303"/>
    </location>
</feature>
<feature type="transmembrane region" description="Helical" evidence="1">
    <location>
        <begin position="158"/>
        <end position="178"/>
    </location>
</feature>